<dbReference type="AlphaFoldDB" id="A0AAN1UEX2"/>
<gene>
    <name evidence="1" type="ORF">FORC53_4566</name>
</gene>
<protein>
    <submittedName>
        <fullName evidence="1">Uncharacterized protein</fullName>
    </submittedName>
</protein>
<evidence type="ECO:0000313" key="1">
    <source>
        <dbReference type="EMBL" id="AXX62905.1"/>
    </source>
</evidence>
<proteinExistence type="predicted"/>
<organism evidence="1 2">
    <name type="scientific">Vibrio vulnificus</name>
    <dbReference type="NCBI Taxonomy" id="672"/>
    <lineage>
        <taxon>Bacteria</taxon>
        <taxon>Pseudomonadati</taxon>
        <taxon>Pseudomonadota</taxon>
        <taxon>Gammaproteobacteria</taxon>
        <taxon>Vibrionales</taxon>
        <taxon>Vibrionaceae</taxon>
        <taxon>Vibrio</taxon>
    </lineage>
</organism>
<accession>A0AAN1UEX2</accession>
<evidence type="ECO:0000313" key="2">
    <source>
        <dbReference type="Proteomes" id="UP000263418"/>
    </source>
</evidence>
<dbReference type="RefSeq" id="WP_118894479.1">
    <property type="nucleotide sequence ID" value="NZ_CP019292.1"/>
</dbReference>
<name>A0AAN1UEX2_VIBVL</name>
<reference evidence="1 2" key="1">
    <citation type="submission" date="2017-03" db="EMBL/GenBank/DDBJ databases">
        <title>Complete Genome Sequence of Vibrio vulnificus FORC_053.</title>
        <authorList>
            <consortium name="Food-borne Pathogen Omics Research Center"/>
            <person name="Chung H.Y."/>
            <person name="Na E.J."/>
            <person name="Song J.S."/>
            <person name="Kim H."/>
            <person name="Lee J.-H."/>
            <person name="Ryu S."/>
            <person name="Choi S.H."/>
        </authorList>
    </citation>
    <scope>NUCLEOTIDE SEQUENCE [LARGE SCALE GENOMIC DNA]</scope>
    <source>
        <strain evidence="1 2">FORC_053</strain>
    </source>
</reference>
<sequence>MKFIIVNEDSVINIESITSIKKSPGITSDKSAVINTVDGKSEKVPGLKPKEILKAIAYLKDFDSFGNEMTYAEITPGKLQVFSMDDSVLSTKEL</sequence>
<dbReference type="EMBL" id="CP019292">
    <property type="protein sequence ID" value="AXX62905.1"/>
    <property type="molecule type" value="Genomic_DNA"/>
</dbReference>
<dbReference type="Proteomes" id="UP000263418">
    <property type="component" value="Chromosome 3"/>
</dbReference>